<dbReference type="Pfam" id="PF00793">
    <property type="entry name" value="DAHP_synth_1"/>
    <property type="match status" value="1"/>
</dbReference>
<dbReference type="InterPro" id="IPR052899">
    <property type="entry name" value="Class-I_DAHP_synthase"/>
</dbReference>
<dbReference type="SUPFAM" id="SSF48600">
    <property type="entry name" value="Chorismate mutase II"/>
    <property type="match status" value="1"/>
</dbReference>
<keyword evidence="2" id="KW-0808">Transferase</keyword>
<dbReference type="Gene3D" id="3.20.20.70">
    <property type="entry name" value="Aldolase class I"/>
    <property type="match status" value="1"/>
</dbReference>
<dbReference type="PROSITE" id="PS51168">
    <property type="entry name" value="CHORISMATE_MUT_2"/>
    <property type="match status" value="1"/>
</dbReference>
<proteinExistence type="predicted"/>
<dbReference type="RefSeq" id="WP_345079658.1">
    <property type="nucleotide sequence ID" value="NZ_BAABFA010000008.1"/>
</dbReference>
<evidence type="ECO:0000256" key="2">
    <source>
        <dbReference type="ARBA" id="ARBA00022679"/>
    </source>
</evidence>
<accession>A0ABP8NBV8</accession>
<keyword evidence="5" id="KW-1185">Reference proteome</keyword>
<dbReference type="InterPro" id="IPR013785">
    <property type="entry name" value="Aldolase_TIM"/>
</dbReference>
<evidence type="ECO:0000256" key="1">
    <source>
        <dbReference type="ARBA" id="ARBA00012404"/>
    </source>
</evidence>
<dbReference type="PANTHER" id="PTHR43018:SF1">
    <property type="entry name" value="PROTEIN AROA(G)"/>
    <property type="match status" value="1"/>
</dbReference>
<dbReference type="Proteomes" id="UP001500067">
    <property type="component" value="Unassembled WGS sequence"/>
</dbReference>
<dbReference type="InterPro" id="IPR006218">
    <property type="entry name" value="DAHP1/KDSA"/>
</dbReference>
<dbReference type="InterPro" id="IPR002701">
    <property type="entry name" value="CM_II_prokaryot"/>
</dbReference>
<organism evidence="4 5">
    <name type="scientific">Nemorincola caseinilytica</name>
    <dbReference type="NCBI Taxonomy" id="2054315"/>
    <lineage>
        <taxon>Bacteria</taxon>
        <taxon>Pseudomonadati</taxon>
        <taxon>Bacteroidota</taxon>
        <taxon>Chitinophagia</taxon>
        <taxon>Chitinophagales</taxon>
        <taxon>Chitinophagaceae</taxon>
        <taxon>Nemorincola</taxon>
    </lineage>
</organism>
<dbReference type="EC" id="5.4.99.5" evidence="1"/>
<dbReference type="Pfam" id="PF01817">
    <property type="entry name" value="CM_2"/>
    <property type="match status" value="1"/>
</dbReference>
<dbReference type="InterPro" id="IPR036979">
    <property type="entry name" value="CM_dom_sf"/>
</dbReference>
<protein>
    <recommendedName>
        <fullName evidence="1">chorismate mutase</fullName>
        <ecNumber evidence="1">5.4.99.5</ecNumber>
    </recommendedName>
</protein>
<dbReference type="SMART" id="SM00830">
    <property type="entry name" value="CM_2"/>
    <property type="match status" value="1"/>
</dbReference>
<name>A0ABP8NBV8_9BACT</name>
<reference evidence="5" key="1">
    <citation type="journal article" date="2019" name="Int. J. Syst. Evol. Microbiol.">
        <title>The Global Catalogue of Microorganisms (GCM) 10K type strain sequencing project: providing services to taxonomists for standard genome sequencing and annotation.</title>
        <authorList>
            <consortium name="The Broad Institute Genomics Platform"/>
            <consortium name="The Broad Institute Genome Sequencing Center for Infectious Disease"/>
            <person name="Wu L."/>
            <person name="Ma J."/>
        </authorList>
    </citation>
    <scope>NUCLEOTIDE SEQUENCE [LARGE SCALE GENOMIC DNA]</scope>
    <source>
        <strain evidence="5">JCM 32105</strain>
    </source>
</reference>
<evidence type="ECO:0000313" key="5">
    <source>
        <dbReference type="Proteomes" id="UP001500067"/>
    </source>
</evidence>
<feature type="domain" description="Chorismate mutase" evidence="3">
    <location>
        <begin position="258"/>
        <end position="349"/>
    </location>
</feature>
<dbReference type="Gene3D" id="1.20.59.10">
    <property type="entry name" value="Chorismate mutase"/>
    <property type="match status" value="1"/>
</dbReference>
<dbReference type="EMBL" id="BAABFA010000008">
    <property type="protein sequence ID" value="GAA4463016.1"/>
    <property type="molecule type" value="Genomic_DNA"/>
</dbReference>
<evidence type="ECO:0000313" key="4">
    <source>
        <dbReference type="EMBL" id="GAA4463016.1"/>
    </source>
</evidence>
<evidence type="ECO:0000259" key="3">
    <source>
        <dbReference type="PROSITE" id="PS51168"/>
    </source>
</evidence>
<gene>
    <name evidence="4" type="ORF">GCM10023093_10610</name>
</gene>
<dbReference type="PANTHER" id="PTHR43018">
    <property type="entry name" value="PHOSPHO-2-DEHYDRO-3-DEOXYHEPTONATE ALDOLASE"/>
    <property type="match status" value="1"/>
</dbReference>
<comment type="caution">
    <text evidence="4">The sequence shown here is derived from an EMBL/GenBank/DDBJ whole genome shotgun (WGS) entry which is preliminary data.</text>
</comment>
<sequence length="359" mass="39851">MSFFRSARPYIIAGPCGAENREQVLTVAAALSGMNVQLLRAGVWKPRTRPGSFEGHGEAALQWLQEAKQRYNIPITTEVADPAHVELALKYGIDVLWIGARTTVNPFQVQHIADALRGVDIPVMVKNPVNPDVALWEGAIERLEKVGIKDIAAIHRGFSGYTAANGYRNQPNWPVPIELKRRRPALPVFCDPSHITGDRARIAEVSQKALDMHFDGLMIETHPTPDAALSDAAQQITPAQLATILAGLIVRDEHTHDMSGQEQLEYLRQLMDSLDAEIVDLIARRMELSAQVGAVKQLCNMTAYQPARWREIVETRGARGLTQGLTQEFITELYEKIHHESIRIQLAVLEQAAGKSVKE</sequence>
<dbReference type="SUPFAM" id="SSF51569">
    <property type="entry name" value="Aldolase"/>
    <property type="match status" value="1"/>
</dbReference>
<dbReference type="InterPro" id="IPR036263">
    <property type="entry name" value="Chorismate_II_sf"/>
</dbReference>